<dbReference type="AlphaFoldDB" id="A0A7M1LG91"/>
<dbReference type="OrthoDB" id="5354971at2"/>
<evidence type="ECO:0008006" key="3">
    <source>
        <dbReference type="Google" id="ProtNLM"/>
    </source>
</evidence>
<organism evidence="1 2">
    <name type="scientific">Campylobacter corcagiensis</name>
    <dbReference type="NCBI Taxonomy" id="1448857"/>
    <lineage>
        <taxon>Bacteria</taxon>
        <taxon>Pseudomonadati</taxon>
        <taxon>Campylobacterota</taxon>
        <taxon>Epsilonproteobacteria</taxon>
        <taxon>Campylobacterales</taxon>
        <taxon>Campylobacteraceae</taxon>
        <taxon>Campylobacter</taxon>
    </lineage>
</organism>
<protein>
    <recommendedName>
        <fullName evidence="3">Periplasmic protein</fullName>
    </recommendedName>
</protein>
<sequence length="143" mass="16121">MKKIIPVLVFLLIAGEFFWFINKPSKFNAKELGAHLSCHINIEDCSVKFGQKDVEISLNPKPLKVMIPTTLRLKNLGEYENLSVILKGVNMNMGKIESRFVKNGGIYEANVIFSACVGDMLYEGVLYSNGKPIGFKFEFLLEK</sequence>
<keyword evidence="2" id="KW-1185">Reference proteome</keyword>
<evidence type="ECO:0000313" key="1">
    <source>
        <dbReference type="EMBL" id="QOQ87343.1"/>
    </source>
</evidence>
<dbReference type="Proteomes" id="UP000594749">
    <property type="component" value="Chromosome"/>
</dbReference>
<name>A0A7M1LG91_9BACT</name>
<proteinExistence type="predicted"/>
<gene>
    <name evidence="1" type="ORF">IMC76_00540</name>
</gene>
<accession>A0A7M1LG91</accession>
<evidence type="ECO:0000313" key="2">
    <source>
        <dbReference type="Proteomes" id="UP000594749"/>
    </source>
</evidence>
<dbReference type="EMBL" id="CP063078">
    <property type="protein sequence ID" value="QOQ87343.1"/>
    <property type="molecule type" value="Genomic_DNA"/>
</dbReference>
<dbReference type="RefSeq" id="WP_152534278.1">
    <property type="nucleotide sequence ID" value="NZ_CP063078.1"/>
</dbReference>
<reference evidence="1 2" key="1">
    <citation type="submission" date="2020-10" db="EMBL/GenBank/DDBJ databases">
        <title>Campylobacter and Helicobacter PacBio genomes.</title>
        <authorList>
            <person name="Lane C."/>
        </authorList>
    </citation>
    <scope>NUCLEOTIDE SEQUENCE [LARGE SCALE GENOMIC DNA]</scope>
    <source>
        <strain evidence="1 2">2016D-0077</strain>
    </source>
</reference>